<reference evidence="4 5" key="1">
    <citation type="journal article" date="2016" name="Genome Biol. Evol.">
        <title>Gene Family Evolution Reflects Adaptation to Soil Environmental Stressors in the Genome of the Collembolan Orchesella cincta.</title>
        <authorList>
            <person name="Faddeeva-Vakhrusheva A."/>
            <person name="Derks M.F."/>
            <person name="Anvar S.Y."/>
            <person name="Agamennone V."/>
            <person name="Suring W."/>
            <person name="Smit S."/>
            <person name="van Straalen N.M."/>
            <person name="Roelofs D."/>
        </authorList>
    </citation>
    <scope>NUCLEOTIDE SEQUENCE [LARGE SCALE GENOMIC DNA]</scope>
    <source>
        <tissue evidence="4">Mixed pool</tissue>
    </source>
</reference>
<evidence type="ECO:0000313" key="5">
    <source>
        <dbReference type="Proteomes" id="UP000094527"/>
    </source>
</evidence>
<dbReference type="InterPro" id="IPR013087">
    <property type="entry name" value="Znf_C2H2_type"/>
</dbReference>
<dbReference type="Gene3D" id="3.30.160.60">
    <property type="entry name" value="Classic Zinc Finger"/>
    <property type="match status" value="1"/>
</dbReference>
<dbReference type="Proteomes" id="UP000094527">
    <property type="component" value="Unassembled WGS sequence"/>
</dbReference>
<dbReference type="EMBL" id="LJIJ01001085">
    <property type="protein sequence ID" value="ODM93062.1"/>
    <property type="molecule type" value="Genomic_DNA"/>
</dbReference>
<comment type="caution">
    <text evidence="4">The sequence shown here is derived from an EMBL/GenBank/DDBJ whole genome shotgun (WGS) entry which is preliminary data.</text>
</comment>
<dbReference type="PROSITE" id="PS50157">
    <property type="entry name" value="ZINC_FINGER_C2H2_2"/>
    <property type="match status" value="1"/>
</dbReference>
<dbReference type="PROSITE" id="PS00028">
    <property type="entry name" value="ZINC_FINGER_C2H2_1"/>
    <property type="match status" value="1"/>
</dbReference>
<feature type="region of interest" description="Disordered" evidence="2">
    <location>
        <begin position="47"/>
        <end position="66"/>
    </location>
</feature>
<feature type="domain" description="C2H2-type" evidence="3">
    <location>
        <begin position="179"/>
        <end position="207"/>
    </location>
</feature>
<name>A0A1D2MJF8_ORCCI</name>
<organism evidence="4 5">
    <name type="scientific">Orchesella cincta</name>
    <name type="common">Springtail</name>
    <name type="synonym">Podura cincta</name>
    <dbReference type="NCBI Taxonomy" id="48709"/>
    <lineage>
        <taxon>Eukaryota</taxon>
        <taxon>Metazoa</taxon>
        <taxon>Ecdysozoa</taxon>
        <taxon>Arthropoda</taxon>
        <taxon>Hexapoda</taxon>
        <taxon>Collembola</taxon>
        <taxon>Entomobryomorpha</taxon>
        <taxon>Entomobryoidea</taxon>
        <taxon>Orchesellidae</taxon>
        <taxon>Orchesellinae</taxon>
        <taxon>Orchesella</taxon>
    </lineage>
</organism>
<feature type="non-terminal residue" evidence="4">
    <location>
        <position position="1"/>
    </location>
</feature>
<evidence type="ECO:0000259" key="3">
    <source>
        <dbReference type="PROSITE" id="PS50157"/>
    </source>
</evidence>
<sequence>IKHPIYSFDALVVGKDTEDDDSRETFINGDPFNGEEAREYPFLLEEVPEEEEGPPEEPAASIVQQQPTCPEMETCDLGEVREYTLPNLPNSSPLNYLIFREGRQTRYKCLDCGFLTLAYCRLKTHFELHGPDSGAVACAFCGVLVGSGSRRMELHKTTYHAAPLLQLRPSKKIDVLSYYECADCGALYQSTGRLKKHKKQVHSQESHAETCRECGWVVANIGKHVGYWHPPEGSKVAELRKQRHAGGLRIVKM</sequence>
<keyword evidence="1" id="KW-0479">Metal-binding</keyword>
<evidence type="ECO:0000256" key="1">
    <source>
        <dbReference type="PROSITE-ProRule" id="PRU00042"/>
    </source>
</evidence>
<proteinExistence type="predicted"/>
<evidence type="ECO:0000256" key="2">
    <source>
        <dbReference type="SAM" id="MobiDB-lite"/>
    </source>
</evidence>
<gene>
    <name evidence="4" type="ORF">Ocin01_13622</name>
</gene>
<protein>
    <submittedName>
        <fullName evidence="4">Zinc finger and BTB domain-containing protein 17</fullName>
    </submittedName>
</protein>
<keyword evidence="1" id="KW-0862">Zinc</keyword>
<accession>A0A1D2MJF8</accession>
<dbReference type="AlphaFoldDB" id="A0A1D2MJF8"/>
<dbReference type="GO" id="GO:0008270">
    <property type="term" value="F:zinc ion binding"/>
    <property type="evidence" value="ECO:0007669"/>
    <property type="project" value="UniProtKB-KW"/>
</dbReference>
<evidence type="ECO:0000313" key="4">
    <source>
        <dbReference type="EMBL" id="ODM93062.1"/>
    </source>
</evidence>
<keyword evidence="1" id="KW-0863">Zinc-finger</keyword>
<keyword evidence="5" id="KW-1185">Reference proteome</keyword>
<dbReference type="SMART" id="SM00355">
    <property type="entry name" value="ZnF_C2H2"/>
    <property type="match status" value="3"/>
</dbReference>